<dbReference type="InterPro" id="IPR001750">
    <property type="entry name" value="ND/Mrp_TM"/>
</dbReference>
<dbReference type="GO" id="GO:0005743">
    <property type="term" value="C:mitochondrial inner membrane"/>
    <property type="evidence" value="ECO:0007669"/>
    <property type="project" value="UniProtKB-SubCell"/>
</dbReference>
<evidence type="ECO:0000259" key="18">
    <source>
        <dbReference type="Pfam" id="PF00361"/>
    </source>
</evidence>
<evidence type="ECO:0000256" key="10">
    <source>
        <dbReference type="ARBA" id="ARBA00022982"/>
    </source>
</evidence>
<geneLocation type="mitochondrion" evidence="19"/>
<feature type="transmembrane region" description="Helical" evidence="17">
    <location>
        <begin position="304"/>
        <end position="327"/>
    </location>
</feature>
<keyword evidence="8 17" id="KW-0999">Mitochondrion inner membrane</keyword>
<dbReference type="EMBL" id="MH330333">
    <property type="protein sequence ID" value="AXP84545.1"/>
    <property type="molecule type" value="Genomic_DNA"/>
</dbReference>
<evidence type="ECO:0000256" key="16">
    <source>
        <dbReference type="ARBA" id="ARBA00049551"/>
    </source>
</evidence>
<name>A0A346KL27_PERPP</name>
<dbReference type="InterPro" id="IPR003917">
    <property type="entry name" value="NADH_UbQ_OxRdtase_chain2"/>
</dbReference>
<dbReference type="PANTHER" id="PTHR46552">
    <property type="entry name" value="NADH-UBIQUINONE OXIDOREDUCTASE CHAIN 2"/>
    <property type="match status" value="1"/>
</dbReference>
<keyword evidence="10 17" id="KW-0249">Electron transport</keyword>
<keyword evidence="7 17" id="KW-0812">Transmembrane</keyword>
<evidence type="ECO:0000256" key="12">
    <source>
        <dbReference type="ARBA" id="ARBA00023027"/>
    </source>
</evidence>
<evidence type="ECO:0000256" key="9">
    <source>
        <dbReference type="ARBA" id="ARBA00022967"/>
    </source>
</evidence>
<organism evidence="19">
    <name type="scientific">Perumytilus purpuratus</name>
    <name type="common">Mussel</name>
    <name type="synonym">Brachidontes purpuratus</name>
    <dbReference type="NCBI Taxonomy" id="390823"/>
    <lineage>
        <taxon>Eukaryota</taxon>
        <taxon>Metazoa</taxon>
        <taxon>Spiralia</taxon>
        <taxon>Lophotrochozoa</taxon>
        <taxon>Mollusca</taxon>
        <taxon>Bivalvia</taxon>
        <taxon>Autobranchia</taxon>
        <taxon>Pteriomorphia</taxon>
        <taxon>Mytilida</taxon>
        <taxon>Mytiloidea</taxon>
        <taxon>Mytilidae</taxon>
        <taxon>Brachidontinae</taxon>
        <taxon>Perumytilus</taxon>
    </lineage>
</organism>
<evidence type="ECO:0000256" key="13">
    <source>
        <dbReference type="ARBA" id="ARBA00023075"/>
    </source>
</evidence>
<dbReference type="InterPro" id="IPR050175">
    <property type="entry name" value="Complex_I_Subunit_2"/>
</dbReference>
<keyword evidence="11 17" id="KW-1133">Transmembrane helix</keyword>
<proteinExistence type="inferred from homology"/>
<evidence type="ECO:0000256" key="1">
    <source>
        <dbReference type="ARBA" id="ARBA00004448"/>
    </source>
</evidence>
<keyword evidence="14 17" id="KW-0496">Mitochondrion</keyword>
<feature type="transmembrane region" description="Helical" evidence="17">
    <location>
        <begin position="266"/>
        <end position="292"/>
    </location>
</feature>
<evidence type="ECO:0000256" key="17">
    <source>
        <dbReference type="RuleBase" id="RU003403"/>
    </source>
</evidence>
<evidence type="ECO:0000256" key="14">
    <source>
        <dbReference type="ARBA" id="ARBA00023128"/>
    </source>
</evidence>
<dbReference type="AlphaFoldDB" id="A0A346KL27"/>
<evidence type="ECO:0000256" key="4">
    <source>
        <dbReference type="ARBA" id="ARBA00021008"/>
    </source>
</evidence>
<keyword evidence="9 17" id="KW-1278">Translocase</keyword>
<evidence type="ECO:0000256" key="7">
    <source>
        <dbReference type="ARBA" id="ARBA00022692"/>
    </source>
</evidence>
<protein>
    <recommendedName>
        <fullName evidence="4 17">NADH-ubiquinone oxidoreductase chain 2</fullName>
        <ecNumber evidence="3 17">7.1.1.2</ecNumber>
    </recommendedName>
</protein>
<evidence type="ECO:0000256" key="11">
    <source>
        <dbReference type="ARBA" id="ARBA00022989"/>
    </source>
</evidence>
<gene>
    <name evidence="19" type="primary">ND2</name>
</gene>
<dbReference type="Pfam" id="PF00361">
    <property type="entry name" value="Proton_antipo_M"/>
    <property type="match status" value="1"/>
</dbReference>
<evidence type="ECO:0000256" key="3">
    <source>
        <dbReference type="ARBA" id="ARBA00012944"/>
    </source>
</evidence>
<dbReference type="GO" id="GO:0006120">
    <property type="term" value="P:mitochondrial electron transport, NADH to ubiquinone"/>
    <property type="evidence" value="ECO:0007669"/>
    <property type="project" value="InterPro"/>
</dbReference>
<dbReference type="GO" id="GO:0008137">
    <property type="term" value="F:NADH dehydrogenase (ubiquinone) activity"/>
    <property type="evidence" value="ECO:0007669"/>
    <property type="project" value="UniProtKB-EC"/>
</dbReference>
<comment type="subcellular location">
    <subcellularLocation>
        <location evidence="1 17">Mitochondrion inner membrane</location>
        <topology evidence="1 17">Multi-pass membrane protein</topology>
    </subcellularLocation>
</comment>
<dbReference type="EC" id="7.1.1.2" evidence="3 17"/>
<evidence type="ECO:0000256" key="2">
    <source>
        <dbReference type="ARBA" id="ARBA00007012"/>
    </source>
</evidence>
<feature type="transmembrane region" description="Helical" evidence="17">
    <location>
        <begin position="235"/>
        <end position="254"/>
    </location>
</feature>
<keyword evidence="13 17" id="KW-0830">Ubiquinone</keyword>
<sequence length="328" mass="36541">MFLTKNVLHVFLNLKVSPMGLLSFVAMVLGSLVSIFSGSWVGMWLGLEINLLGFIVLMNPEGVVVIEPCIKYFVVQSLGSGMVLVSFLANEAYLSNFLEVFLMLGLMLKSGLAPLHFWLPSVVNSSSWFVGGMILTWQKLAPFVLVGWTFSSSMLIVSAVLLSLIGGVGGLNQHSVRALMAYSSLVHSSWMLMALLSSFSLFLLYWVIYSVSAFLMFWSCSYYNKQFLKSKMRAFIGCCSLLMLSGLPPFLGFFTKVLVFLSVNSAALFVCVLGSVVSLKYYISFFFSLVFGSPYSDIFYYKNSFWLGFISLYLNVVGFVVLVLFFFT</sequence>
<feature type="transmembrane region" description="Helical" evidence="17">
    <location>
        <begin position="140"/>
        <end position="166"/>
    </location>
</feature>
<dbReference type="PRINTS" id="PR01436">
    <property type="entry name" value="NADHDHGNASE2"/>
</dbReference>
<feature type="domain" description="NADH:quinone oxidoreductase/Mrp antiporter transmembrane" evidence="18">
    <location>
        <begin position="37"/>
        <end position="277"/>
    </location>
</feature>
<evidence type="ECO:0000256" key="6">
    <source>
        <dbReference type="ARBA" id="ARBA00022660"/>
    </source>
</evidence>
<accession>A0A346KL27</accession>
<keyword evidence="5" id="KW-0813">Transport</keyword>
<comment type="catalytic activity">
    <reaction evidence="16 17">
        <text>a ubiquinone + NADH + 5 H(+)(in) = a ubiquinol + NAD(+) + 4 H(+)(out)</text>
        <dbReference type="Rhea" id="RHEA:29091"/>
        <dbReference type="Rhea" id="RHEA-COMP:9565"/>
        <dbReference type="Rhea" id="RHEA-COMP:9566"/>
        <dbReference type="ChEBI" id="CHEBI:15378"/>
        <dbReference type="ChEBI" id="CHEBI:16389"/>
        <dbReference type="ChEBI" id="CHEBI:17976"/>
        <dbReference type="ChEBI" id="CHEBI:57540"/>
        <dbReference type="ChEBI" id="CHEBI:57945"/>
        <dbReference type="EC" id="7.1.1.2"/>
    </reaction>
</comment>
<comment type="similarity">
    <text evidence="2 17">Belongs to the complex I subunit 2 family.</text>
</comment>
<keyword evidence="6 17" id="KW-0679">Respiratory chain</keyword>
<dbReference type="PANTHER" id="PTHR46552:SF1">
    <property type="entry name" value="NADH-UBIQUINONE OXIDOREDUCTASE CHAIN 2"/>
    <property type="match status" value="1"/>
</dbReference>
<comment type="function">
    <text evidence="17">Core subunit of the mitochondrial membrane respiratory chain NADH dehydrogenase (Complex I) which catalyzes electron transfer from NADH through the respiratory chain, using ubiquinone as an electron acceptor. Essential for the catalytic activity and assembly of complex I.</text>
</comment>
<evidence type="ECO:0000256" key="15">
    <source>
        <dbReference type="ARBA" id="ARBA00023136"/>
    </source>
</evidence>
<feature type="transmembrane region" description="Helical" evidence="17">
    <location>
        <begin position="65"/>
        <end position="88"/>
    </location>
</feature>
<keyword evidence="12 17" id="KW-0520">NAD</keyword>
<keyword evidence="15 17" id="KW-0472">Membrane</keyword>
<evidence type="ECO:0000256" key="5">
    <source>
        <dbReference type="ARBA" id="ARBA00022448"/>
    </source>
</evidence>
<reference evidence="19" key="1">
    <citation type="journal article" date="2018" name="PeerJ">
        <title>Mitogenomics of Perumytilus purpuratus (Bivalvia: Mytilidae) and its implications for doubly uniparental inheritance of mitochondria.</title>
        <authorList>
            <person name="Smietanka B."/>
            <person name="Lubosny M."/>
            <person name="Przylucka A."/>
            <person name="Gerard K."/>
            <person name="Burzynski A."/>
        </authorList>
    </citation>
    <scope>NUCLEOTIDE SEQUENCE</scope>
    <source>
        <strain evidence="19">F-south</strain>
    </source>
</reference>
<evidence type="ECO:0000256" key="8">
    <source>
        <dbReference type="ARBA" id="ARBA00022792"/>
    </source>
</evidence>
<evidence type="ECO:0000313" key="19">
    <source>
        <dbReference type="EMBL" id="AXP84545.1"/>
    </source>
</evidence>